<dbReference type="EMBL" id="HBIV01038773">
    <property type="protein sequence ID" value="CAE0675794.1"/>
    <property type="molecule type" value="Transcribed_RNA"/>
</dbReference>
<dbReference type="AlphaFoldDB" id="A0A7S4DX79"/>
<accession>A0A7S4DX79</accession>
<sequence>MGAQEPAPSSMVLDLGQAGFSSSASIARLLGLVQDLRMIRQPPSLEAVAVALLLRHMPKRGDFCNLVMADIKASARQFHVDHLEDCFRLNVKARKILADKLTRMGCQADHILRLIEEPLEHYRRDPMTSTRNPTTPRPLIKQRIYPSAIRNNRRLVFVPEDVA</sequence>
<evidence type="ECO:0000313" key="1">
    <source>
        <dbReference type="EMBL" id="CAE0675794.1"/>
    </source>
</evidence>
<protein>
    <submittedName>
        <fullName evidence="1">Uncharacterized protein</fullName>
    </submittedName>
</protein>
<organism evidence="1">
    <name type="scientific">Lotharella globosa</name>
    <dbReference type="NCBI Taxonomy" id="91324"/>
    <lineage>
        <taxon>Eukaryota</taxon>
        <taxon>Sar</taxon>
        <taxon>Rhizaria</taxon>
        <taxon>Cercozoa</taxon>
        <taxon>Chlorarachniophyceae</taxon>
        <taxon>Lotharella</taxon>
    </lineage>
</organism>
<gene>
    <name evidence="1" type="ORF">LGLO00237_LOCUS27571</name>
</gene>
<reference evidence="1" key="1">
    <citation type="submission" date="2021-01" db="EMBL/GenBank/DDBJ databases">
        <authorList>
            <person name="Corre E."/>
            <person name="Pelletier E."/>
            <person name="Niang G."/>
            <person name="Scheremetjew M."/>
            <person name="Finn R."/>
            <person name="Kale V."/>
            <person name="Holt S."/>
            <person name="Cochrane G."/>
            <person name="Meng A."/>
            <person name="Brown T."/>
            <person name="Cohen L."/>
        </authorList>
    </citation>
    <scope>NUCLEOTIDE SEQUENCE</scope>
    <source>
        <strain evidence="1">CCCM811</strain>
    </source>
</reference>
<proteinExistence type="predicted"/>
<name>A0A7S4DX79_9EUKA</name>